<sequence length="55" mass="6159">MIEIRRATADMAWDEHRVLQKPETDTASVYELSALEASHTAASKANAEDTEPWIT</sequence>
<dbReference type="Proteomes" id="UP000069771">
    <property type="component" value="Chromosome"/>
</dbReference>
<evidence type="ECO:0000313" key="2">
    <source>
        <dbReference type="Proteomes" id="UP000069771"/>
    </source>
</evidence>
<organism evidence="1 2">
    <name type="scientific">Faecalibaculum rodentium</name>
    <dbReference type="NCBI Taxonomy" id="1702221"/>
    <lineage>
        <taxon>Bacteria</taxon>
        <taxon>Bacillati</taxon>
        <taxon>Bacillota</taxon>
        <taxon>Erysipelotrichia</taxon>
        <taxon>Erysipelotrichales</taxon>
        <taxon>Erysipelotrichaceae</taxon>
        <taxon>Faecalibaculum</taxon>
    </lineage>
</organism>
<evidence type="ECO:0000313" key="1">
    <source>
        <dbReference type="EMBL" id="AMK54202.1"/>
    </source>
</evidence>
<reference evidence="1 2" key="1">
    <citation type="journal article" date="2016" name="Gut Pathog.">
        <title>Whole genome sequencing of "Faecalibaculum rodentium" ALO17, isolated from C57BL/6J laboratory mouse feces.</title>
        <authorList>
            <person name="Lim S."/>
            <person name="Chang D.H."/>
            <person name="Ahn S."/>
            <person name="Kim B.C."/>
        </authorList>
    </citation>
    <scope>NUCLEOTIDE SEQUENCE [LARGE SCALE GENOMIC DNA]</scope>
    <source>
        <strain evidence="1 2">Alo17</strain>
    </source>
</reference>
<gene>
    <name evidence="1" type="ORF">AALO17_10680</name>
</gene>
<accession>A0A140DU75</accession>
<proteinExistence type="predicted"/>
<dbReference type="EMBL" id="CP011391">
    <property type="protein sequence ID" value="AMK54202.1"/>
    <property type="molecule type" value="Genomic_DNA"/>
</dbReference>
<name>A0A140DU75_9FIRM</name>
<dbReference type="STRING" id="1702221.AALO17_10680"/>
<keyword evidence="2" id="KW-1185">Reference proteome</keyword>
<dbReference type="AlphaFoldDB" id="A0A140DU75"/>
<protein>
    <submittedName>
        <fullName evidence="1">Uncharacterized protein</fullName>
    </submittedName>
</protein>
<dbReference type="KEGG" id="fro:AALO17_10680"/>